<dbReference type="InterPro" id="IPR009008">
    <property type="entry name" value="Val/Leu/Ile-tRNA-synth_edit"/>
</dbReference>
<evidence type="ECO:0000313" key="15">
    <source>
        <dbReference type="Proteomes" id="UP000183190"/>
    </source>
</evidence>
<keyword evidence="4 8" id="KW-0067">ATP-binding</keyword>
<keyword evidence="8" id="KW-0963">Cytoplasm</keyword>
<accession>A0A1H6HVH9</accession>
<dbReference type="Pfam" id="PF13603">
    <property type="entry name" value="tRNA-synt_1_2"/>
    <property type="match status" value="1"/>
</dbReference>
<evidence type="ECO:0000256" key="2">
    <source>
        <dbReference type="ARBA" id="ARBA00022598"/>
    </source>
</evidence>
<evidence type="ECO:0000256" key="9">
    <source>
        <dbReference type="RuleBase" id="RU363039"/>
    </source>
</evidence>
<dbReference type="EC" id="6.1.1.4" evidence="8"/>
<evidence type="ECO:0000256" key="5">
    <source>
        <dbReference type="ARBA" id="ARBA00022917"/>
    </source>
</evidence>
<dbReference type="InterPro" id="IPR002300">
    <property type="entry name" value="aa-tRNA-synth_Ia"/>
</dbReference>
<dbReference type="SUPFAM" id="SSF52374">
    <property type="entry name" value="Nucleotidylyl transferase"/>
    <property type="match status" value="1"/>
</dbReference>
<dbReference type="HAMAP" id="MF_00049_B">
    <property type="entry name" value="Leu_tRNA_synth_B"/>
    <property type="match status" value="1"/>
</dbReference>
<dbReference type="SUPFAM" id="SSF50677">
    <property type="entry name" value="ValRS/IleRS/LeuRS editing domain"/>
    <property type="match status" value="1"/>
</dbReference>
<dbReference type="PANTHER" id="PTHR43740:SF2">
    <property type="entry name" value="LEUCINE--TRNA LIGASE, MITOCHONDRIAL"/>
    <property type="match status" value="1"/>
</dbReference>
<evidence type="ECO:0000256" key="7">
    <source>
        <dbReference type="ARBA" id="ARBA00047469"/>
    </source>
</evidence>
<feature type="domain" description="Leucyl-tRNA synthetase editing" evidence="13">
    <location>
        <begin position="221"/>
        <end position="412"/>
    </location>
</feature>
<dbReference type="InterPro" id="IPR025709">
    <property type="entry name" value="Leu_tRNA-synth_edit"/>
</dbReference>
<evidence type="ECO:0000256" key="6">
    <source>
        <dbReference type="ARBA" id="ARBA00023146"/>
    </source>
</evidence>
<reference evidence="14 15" key="1">
    <citation type="submission" date="2016-10" db="EMBL/GenBank/DDBJ databases">
        <authorList>
            <person name="de Groot N.N."/>
        </authorList>
    </citation>
    <scope>NUCLEOTIDE SEQUENCE [LARGE SCALE GENOMIC DNA]</scope>
    <source>
        <strain evidence="14 15">YAD2003</strain>
    </source>
</reference>
<dbReference type="GO" id="GO:0004823">
    <property type="term" value="F:leucine-tRNA ligase activity"/>
    <property type="evidence" value="ECO:0007669"/>
    <property type="project" value="UniProtKB-UniRule"/>
</dbReference>
<dbReference type="InterPro" id="IPR015413">
    <property type="entry name" value="Methionyl/Leucyl_tRNA_Synth"/>
</dbReference>
<comment type="caution">
    <text evidence="8">Lacks conserved residue(s) required for the propagation of feature annotation.</text>
</comment>
<dbReference type="InterPro" id="IPR002302">
    <property type="entry name" value="Leu-tRNA-ligase"/>
</dbReference>
<keyword evidence="5 8" id="KW-0648">Protein biosynthesis</keyword>
<protein>
    <recommendedName>
        <fullName evidence="8">Leucine--tRNA ligase</fullName>
        <ecNumber evidence="8">6.1.1.4</ecNumber>
    </recommendedName>
    <alternativeName>
        <fullName evidence="8">Leucyl-tRNA synthetase</fullName>
        <shortName evidence="8">LeuRS</shortName>
    </alternativeName>
</protein>
<dbReference type="Pfam" id="PF00133">
    <property type="entry name" value="tRNA-synt_1"/>
    <property type="match status" value="1"/>
</dbReference>
<dbReference type="GO" id="GO:0005829">
    <property type="term" value="C:cytosol"/>
    <property type="evidence" value="ECO:0007669"/>
    <property type="project" value="TreeGrafter"/>
</dbReference>
<dbReference type="CDD" id="cd07958">
    <property type="entry name" value="Anticodon_Ia_Leu_BEm"/>
    <property type="match status" value="1"/>
</dbReference>
<dbReference type="GO" id="GO:0006429">
    <property type="term" value="P:leucyl-tRNA aminoacylation"/>
    <property type="evidence" value="ECO:0007669"/>
    <property type="project" value="UniProtKB-UniRule"/>
</dbReference>
<evidence type="ECO:0000259" key="12">
    <source>
        <dbReference type="Pfam" id="PF09334"/>
    </source>
</evidence>
<dbReference type="InterPro" id="IPR014729">
    <property type="entry name" value="Rossmann-like_a/b/a_fold"/>
</dbReference>
<evidence type="ECO:0000259" key="11">
    <source>
        <dbReference type="Pfam" id="PF08264"/>
    </source>
</evidence>
<feature type="domain" description="Methionyl/Valyl/Leucyl/Isoleucyl-tRNA synthetase anticodon-binding" evidence="11">
    <location>
        <begin position="659"/>
        <end position="774"/>
    </location>
</feature>
<evidence type="ECO:0000259" key="10">
    <source>
        <dbReference type="Pfam" id="PF00133"/>
    </source>
</evidence>
<keyword evidence="2 8" id="KW-0436">Ligase</keyword>
<keyword evidence="6 8" id="KW-0030">Aminoacyl-tRNA synthetase</keyword>
<feature type="domain" description="Methionyl/Leucyl tRNA synthetase" evidence="12">
    <location>
        <begin position="41"/>
        <end position="172"/>
    </location>
</feature>
<dbReference type="NCBIfam" id="TIGR00396">
    <property type="entry name" value="leuS_bact"/>
    <property type="match status" value="1"/>
</dbReference>
<dbReference type="GO" id="GO:0002161">
    <property type="term" value="F:aminoacyl-tRNA deacylase activity"/>
    <property type="evidence" value="ECO:0007669"/>
    <property type="project" value="InterPro"/>
</dbReference>
<comment type="subcellular location">
    <subcellularLocation>
        <location evidence="8">Cytoplasm</location>
    </subcellularLocation>
</comment>
<dbReference type="AlphaFoldDB" id="A0A1H6HVH9"/>
<dbReference type="Proteomes" id="UP000183190">
    <property type="component" value="Unassembled WGS sequence"/>
</dbReference>
<dbReference type="SUPFAM" id="SSF47323">
    <property type="entry name" value="Anticodon-binding domain of a subclass of class I aminoacyl-tRNA synthetases"/>
    <property type="match status" value="1"/>
</dbReference>
<evidence type="ECO:0000256" key="8">
    <source>
        <dbReference type="HAMAP-Rule" id="MF_00049"/>
    </source>
</evidence>
<dbReference type="GO" id="GO:0005524">
    <property type="term" value="F:ATP binding"/>
    <property type="evidence" value="ECO:0007669"/>
    <property type="project" value="UniProtKB-UniRule"/>
</dbReference>
<evidence type="ECO:0000256" key="1">
    <source>
        <dbReference type="ARBA" id="ARBA00005594"/>
    </source>
</evidence>
<evidence type="ECO:0000259" key="13">
    <source>
        <dbReference type="Pfam" id="PF13603"/>
    </source>
</evidence>
<proteinExistence type="inferred from homology"/>
<keyword evidence="3 8" id="KW-0547">Nucleotide-binding</keyword>
<name>A0A1H6HVH9_RUMFL</name>
<feature type="domain" description="Aminoacyl-tRNA synthetase class Ia" evidence="10">
    <location>
        <begin position="424"/>
        <end position="613"/>
    </location>
</feature>
<dbReference type="FunFam" id="3.40.50.620:FF:000056">
    <property type="entry name" value="Leucine--tRNA ligase"/>
    <property type="match status" value="1"/>
</dbReference>
<comment type="catalytic activity">
    <reaction evidence="7 8">
        <text>tRNA(Leu) + L-leucine + ATP = L-leucyl-tRNA(Leu) + AMP + diphosphate</text>
        <dbReference type="Rhea" id="RHEA:11688"/>
        <dbReference type="Rhea" id="RHEA-COMP:9613"/>
        <dbReference type="Rhea" id="RHEA-COMP:9622"/>
        <dbReference type="ChEBI" id="CHEBI:30616"/>
        <dbReference type="ChEBI" id="CHEBI:33019"/>
        <dbReference type="ChEBI" id="CHEBI:57427"/>
        <dbReference type="ChEBI" id="CHEBI:78442"/>
        <dbReference type="ChEBI" id="CHEBI:78494"/>
        <dbReference type="ChEBI" id="CHEBI:456215"/>
        <dbReference type="EC" id="6.1.1.4"/>
    </reaction>
</comment>
<dbReference type="EMBL" id="FNWV01000001">
    <property type="protein sequence ID" value="SEH39935.1"/>
    <property type="molecule type" value="Genomic_DNA"/>
</dbReference>
<dbReference type="Pfam" id="PF09334">
    <property type="entry name" value="tRNA-synt_1g"/>
    <property type="match status" value="1"/>
</dbReference>
<evidence type="ECO:0000313" key="14">
    <source>
        <dbReference type="EMBL" id="SEH39935.1"/>
    </source>
</evidence>
<evidence type="ECO:0000256" key="3">
    <source>
        <dbReference type="ARBA" id="ARBA00022741"/>
    </source>
</evidence>
<dbReference type="InterPro" id="IPR009080">
    <property type="entry name" value="tRNAsynth_Ia_anticodon-bd"/>
</dbReference>
<dbReference type="PRINTS" id="PR00985">
    <property type="entry name" value="TRNASYNTHLEU"/>
</dbReference>
<dbReference type="Gene3D" id="3.40.50.620">
    <property type="entry name" value="HUPs"/>
    <property type="match status" value="2"/>
</dbReference>
<dbReference type="FunFam" id="1.10.730.10:FF:000002">
    <property type="entry name" value="Leucine--tRNA ligase"/>
    <property type="match status" value="1"/>
</dbReference>
<dbReference type="FunFam" id="3.40.50.620:FF:000077">
    <property type="entry name" value="Leucine--tRNA ligase"/>
    <property type="match status" value="1"/>
</dbReference>
<sequence>MSRYDFTSVEAKWQKYWEEHETFKTDVWDFSKPKFYALDMFPYPSGVGLHAGHPEGYTATDIVSRMKRMQGYNVLHPMGYDSFGLPAEQYAVNTGNHPNGFTQENIKTFSKQLKELGFDYDWSKMVATSDPEFYKWTQWIFKQLYLDGYAKYIDMPVNWCEELGTVLSNDEVIDGKSERGGFPVVRKNMKQWVIDQPAFAEKLLEGLDEIDWPESTKAMQRNWIGKSTGVEVEFDIVGGGKFSIFTTCIETIYGITFMVLAPDGAITESLLDRVQNREEVEAYIAETKKKNDMDRTELNKTKSGCELKGVTCINPVNGKEVRMFIGDFVLASYGTGAVMAVPSHDQRDFEYAIAHNIDMIQVIDGKDGHIDVSEAAMEKTEYLGKGYKLINSEEFTGLTVEEAKEAITQKLEKMGRAKRTVNYHFREWIFARQRYWGEPVPVVHGEDGQIHVLDDEELPLVLPELDDYKGKNGKAPLENATEWKKYDHNGIKGTRETSTMPGSAGSSWYYFRYIDPHNDKEFANQELLKHWMPVDLYIGGPEHAVGHLMYSRIWNRYLYDKGLAPTKEPFKKLVHQGMILGENGIKMGKRFPEFVVNPSDIVRDYGADTLRLYEMFMGPLEVSKPWSKSGVEGAKRFVQRVWNFFIEAENLTDDNDGALTKVYHQTVKKVTDDFEKLAFNTAISQMMIFVNAVYKNGKCPREYAEGLIKMLSCITPHMGEEIWSIMGHNDTIAYESWPVYDEELCKEDTIEIVVQVNGKLKAKLNIEMDADKDSVIEMAMSDEKVKEAVEGKNILKQIYVPNKLVNIVAK</sequence>
<dbReference type="RefSeq" id="WP_074714195.1">
    <property type="nucleotide sequence ID" value="NZ_FNWV01000001.1"/>
</dbReference>
<dbReference type="Pfam" id="PF08264">
    <property type="entry name" value="Anticodon_1"/>
    <property type="match status" value="1"/>
</dbReference>
<gene>
    <name evidence="8" type="primary">leuS</name>
    <name evidence="14" type="ORF">SAMN02910265_00370</name>
</gene>
<evidence type="ECO:0000256" key="4">
    <source>
        <dbReference type="ARBA" id="ARBA00022840"/>
    </source>
</evidence>
<dbReference type="PANTHER" id="PTHR43740">
    <property type="entry name" value="LEUCYL-TRNA SYNTHETASE"/>
    <property type="match status" value="1"/>
</dbReference>
<dbReference type="OrthoDB" id="9810365at2"/>
<organism evidence="14 15">
    <name type="scientific">Ruminococcus flavefaciens</name>
    <dbReference type="NCBI Taxonomy" id="1265"/>
    <lineage>
        <taxon>Bacteria</taxon>
        <taxon>Bacillati</taxon>
        <taxon>Bacillota</taxon>
        <taxon>Clostridia</taxon>
        <taxon>Eubacteriales</taxon>
        <taxon>Oscillospiraceae</taxon>
        <taxon>Ruminococcus</taxon>
    </lineage>
</organism>
<comment type="similarity">
    <text evidence="1 8 9">Belongs to the class-I aminoacyl-tRNA synthetase family.</text>
</comment>
<dbReference type="Gene3D" id="1.10.730.10">
    <property type="entry name" value="Isoleucyl-tRNA Synthetase, Domain 1"/>
    <property type="match status" value="1"/>
</dbReference>
<dbReference type="InterPro" id="IPR013155">
    <property type="entry name" value="M/V/L/I-tRNA-synth_anticd-bd"/>
</dbReference>